<keyword evidence="7" id="KW-0449">Lipoprotein</keyword>
<evidence type="ECO:0000256" key="7">
    <source>
        <dbReference type="ARBA" id="ARBA00023288"/>
    </source>
</evidence>
<keyword evidence="6" id="KW-0325">Glycoprotein</keyword>
<dbReference type="VEuPathDB" id="TriTrypDB:Tb427_000219400"/>
<evidence type="ECO:0000256" key="9">
    <source>
        <dbReference type="SAM" id="SignalP"/>
    </source>
</evidence>
<keyword evidence="3" id="KW-1003">Cell membrane</keyword>
<dbReference type="VEuPathDB" id="TriTrypDB:Tb11.0910"/>
<dbReference type="SUPFAM" id="SSF58087">
    <property type="entry name" value="Variant surface glycoprotein (N-terminal domain)"/>
    <property type="match status" value="1"/>
</dbReference>
<organism evidence="10">
    <name type="scientific">Trypanosoma brucei</name>
    <dbReference type="NCBI Taxonomy" id="5691"/>
    <lineage>
        <taxon>Eukaryota</taxon>
        <taxon>Discoba</taxon>
        <taxon>Euglenozoa</taxon>
        <taxon>Kinetoplastea</taxon>
        <taxon>Metakinetoplastina</taxon>
        <taxon>Trypanosomatida</taxon>
        <taxon>Trypanosomatidae</taxon>
        <taxon>Trypanosoma</taxon>
    </lineage>
</organism>
<dbReference type="GO" id="GO:0098552">
    <property type="term" value="C:side of membrane"/>
    <property type="evidence" value="ECO:0007669"/>
    <property type="project" value="UniProtKB-KW"/>
</dbReference>
<evidence type="ECO:0000256" key="3">
    <source>
        <dbReference type="ARBA" id="ARBA00022475"/>
    </source>
</evidence>
<evidence type="ECO:0000256" key="1">
    <source>
        <dbReference type="ARBA" id="ARBA00002523"/>
    </source>
</evidence>
<accession>M4SXQ0</accession>
<sequence length="458" mass="49333">MLGPTLLCLIAITTIQTCNANEVQPCTTNCGCWARLEKQMAIYRADITKAVASLSQNKKDFHRLIAAATVATDHIKARLAPVLPAAAAIIDSCEAALEKATGLAAEAQSIVGQLQAVYNLQHRLATGGGEFNIEVKTDNFINANEDLVKTDLGKLNNQGCGGDLAKLDNAEITKQNMRNLQEPPKLITHVHIQARCQRDGTRNNGCQATGNLNGNGKFEVKLIYDNAEKNEKATWLSDTSAAKTISSTAVDFIGNLSTNAKHALDALAAADPAEICNKKIRSWPSIAAHKNFEALVTAAFNALHRAGGDDRKQQEALKTAVTEFYGKEGREFEQRVWDELDTAAVYNNHHESGTQRKITSLETLTDIGEAAARGLVKQLATGTQQRTAASDGDQSTEKKCSGKKGDDCKGDCELVDEVCKPKKKGDGQNKDKNGTTNTTASNSILINKAPLLLAFLLF</sequence>
<dbReference type="SUPFAM" id="SSF118251">
    <property type="entry name" value="Variant surface glycoprotein MITAT 1.2, VSG 221, C-terminal domain"/>
    <property type="match status" value="1"/>
</dbReference>
<feature type="region of interest" description="Disordered" evidence="8">
    <location>
        <begin position="383"/>
        <end position="407"/>
    </location>
</feature>
<evidence type="ECO:0000256" key="5">
    <source>
        <dbReference type="ARBA" id="ARBA00023136"/>
    </source>
</evidence>
<dbReference type="VEuPathDB" id="TriTrypDB:Tb1125.Tb10.v4.0263"/>
<keyword evidence="9" id="KW-0732">Signal</keyword>
<evidence type="ECO:0000313" key="10">
    <source>
        <dbReference type="EMBL" id="AGH61218.1"/>
    </source>
</evidence>
<comment type="function">
    <text evidence="1">VSG forms a coat on the surface of the parasite. The trypanosome evades the immune response of the host by expressing a series of antigenically distinct VSGs from an estimated 1000 VSG genes.</text>
</comment>
<dbReference type="GO" id="GO:0005886">
    <property type="term" value="C:plasma membrane"/>
    <property type="evidence" value="ECO:0007669"/>
    <property type="project" value="UniProtKB-SubCell"/>
</dbReference>
<keyword evidence="5" id="KW-0472">Membrane</keyword>
<comment type="subcellular location">
    <subcellularLocation>
        <location evidence="2">Cell membrane</location>
        <topology evidence="2">Lipid-anchor</topology>
        <topology evidence="2">GPI-anchor</topology>
    </subcellularLocation>
</comment>
<evidence type="ECO:0000256" key="6">
    <source>
        <dbReference type="ARBA" id="ARBA00023180"/>
    </source>
</evidence>
<feature type="chain" id="PRO_5004057888" evidence="9">
    <location>
        <begin position="21"/>
        <end position="458"/>
    </location>
</feature>
<evidence type="ECO:0000256" key="8">
    <source>
        <dbReference type="SAM" id="MobiDB-lite"/>
    </source>
</evidence>
<evidence type="ECO:0000256" key="2">
    <source>
        <dbReference type="ARBA" id="ARBA00004609"/>
    </source>
</evidence>
<dbReference type="EMBL" id="KC613787">
    <property type="protein sequence ID" value="AGH61218.1"/>
    <property type="molecule type" value="Genomic_DNA"/>
</dbReference>
<feature type="compositionally biased region" description="Basic and acidic residues" evidence="8">
    <location>
        <begin position="395"/>
        <end position="407"/>
    </location>
</feature>
<evidence type="ECO:0000256" key="4">
    <source>
        <dbReference type="ARBA" id="ARBA00022622"/>
    </source>
</evidence>
<feature type="region of interest" description="Disordered" evidence="8">
    <location>
        <begin position="421"/>
        <end position="440"/>
    </location>
</feature>
<feature type="compositionally biased region" description="Basic and acidic residues" evidence="8">
    <location>
        <begin position="421"/>
        <end position="433"/>
    </location>
</feature>
<reference evidence="10" key="2">
    <citation type="journal article" date="2014" name="Mol. Biochem. Parasitol.">
        <title>Capturing the variant surface glycoprotein repertoire (the VSGnome) of Trypanosoma brucei Lister 427.</title>
        <authorList>
            <person name="Cross G.A."/>
            <person name="Kim H.S."/>
            <person name="Wickstead B."/>
        </authorList>
    </citation>
    <scope>NUCLEOTIDE SEQUENCE</scope>
    <source>
        <strain evidence="10">Lister 427</strain>
    </source>
</reference>
<dbReference type="AlphaFoldDB" id="M4SXQ0"/>
<proteinExistence type="predicted"/>
<keyword evidence="4" id="KW-0336">GPI-anchor</keyword>
<protein>
    <submittedName>
        <fullName evidence="10">Variant surface glycoprotein 663</fullName>
    </submittedName>
</protein>
<feature type="signal peptide" evidence="9">
    <location>
        <begin position="1"/>
        <end position="20"/>
    </location>
</feature>
<reference evidence="10" key="1">
    <citation type="submission" date="2013-02" db="EMBL/GenBank/DDBJ databases">
        <authorList>
            <person name="Cross G.A.M."/>
            <person name="Kim H.-S."/>
            <person name="Wickstead B."/>
        </authorList>
    </citation>
    <scope>NUCLEOTIDE SEQUENCE</scope>
    <source>
        <strain evidence="10">Lister 427</strain>
    </source>
</reference>
<name>M4SXQ0_9TRYP</name>
<dbReference type="InterPro" id="IPR027446">
    <property type="entry name" value="VSG_C_dom_sf"/>
</dbReference>